<feature type="region of interest" description="Disordered" evidence="1">
    <location>
        <begin position="72"/>
        <end position="107"/>
    </location>
</feature>
<dbReference type="InParanoid" id="A0A1Z5RMR6"/>
<reference evidence="3" key="2">
    <citation type="journal article" date="2018" name="Plant J.">
        <title>The Sorghum bicolor reference genome: improved assembly, gene annotations, a transcriptome atlas, and signatures of genome organization.</title>
        <authorList>
            <person name="McCormick R.F."/>
            <person name="Truong S.K."/>
            <person name="Sreedasyam A."/>
            <person name="Jenkins J."/>
            <person name="Shu S."/>
            <person name="Sims D."/>
            <person name="Kennedy M."/>
            <person name="Amirebrahimi M."/>
            <person name="Weers B.D."/>
            <person name="McKinley B."/>
            <person name="Mattison A."/>
            <person name="Morishige D.T."/>
            <person name="Grimwood J."/>
            <person name="Schmutz J."/>
            <person name="Mullet J.E."/>
        </authorList>
    </citation>
    <scope>NUCLEOTIDE SEQUENCE [LARGE SCALE GENOMIC DNA]</scope>
    <source>
        <strain evidence="3">cv. BTx623</strain>
    </source>
</reference>
<sequence>MKKEKEKRRNCFFTQKQRRRSLQGTKKRQNHCWKETGGFFVHLVRARSAAQPFPLTSGGTAPALLVPPALPVGAAARRSHHGPRARRPPLQQHARPSRAARPARPNDAVLACSAARCQLRELAAP</sequence>
<evidence type="ECO:0000256" key="1">
    <source>
        <dbReference type="SAM" id="MobiDB-lite"/>
    </source>
</evidence>
<proteinExistence type="predicted"/>
<protein>
    <submittedName>
        <fullName evidence="2">Uncharacterized protein</fullName>
    </submittedName>
</protein>
<feature type="region of interest" description="Disordered" evidence="1">
    <location>
        <begin position="1"/>
        <end position="29"/>
    </location>
</feature>
<dbReference type="AlphaFoldDB" id="A0A1Z5RMR6"/>
<gene>
    <name evidence="2" type="ORF">SORBI_3004G162800</name>
</gene>
<reference evidence="2 3" key="1">
    <citation type="journal article" date="2009" name="Nature">
        <title>The Sorghum bicolor genome and the diversification of grasses.</title>
        <authorList>
            <person name="Paterson A.H."/>
            <person name="Bowers J.E."/>
            <person name="Bruggmann R."/>
            <person name="Dubchak I."/>
            <person name="Grimwood J."/>
            <person name="Gundlach H."/>
            <person name="Haberer G."/>
            <person name="Hellsten U."/>
            <person name="Mitros T."/>
            <person name="Poliakov A."/>
            <person name="Schmutz J."/>
            <person name="Spannagl M."/>
            <person name="Tang H."/>
            <person name="Wang X."/>
            <person name="Wicker T."/>
            <person name="Bharti A.K."/>
            <person name="Chapman J."/>
            <person name="Feltus F.A."/>
            <person name="Gowik U."/>
            <person name="Grigoriev I.V."/>
            <person name="Lyons E."/>
            <person name="Maher C.A."/>
            <person name="Martis M."/>
            <person name="Narechania A."/>
            <person name="Otillar R.P."/>
            <person name="Penning B.W."/>
            <person name="Salamov A.A."/>
            <person name="Wang Y."/>
            <person name="Zhang L."/>
            <person name="Carpita N.C."/>
            <person name="Freeling M."/>
            <person name="Gingle A.R."/>
            <person name="Hash C.T."/>
            <person name="Keller B."/>
            <person name="Klein P."/>
            <person name="Kresovich S."/>
            <person name="McCann M.C."/>
            <person name="Ming R."/>
            <person name="Peterson D.G."/>
            <person name="Mehboob-ur-Rahman"/>
            <person name="Ware D."/>
            <person name="Westhoff P."/>
            <person name="Mayer K.F."/>
            <person name="Messing J."/>
            <person name="Rokhsar D.S."/>
        </authorList>
    </citation>
    <scope>NUCLEOTIDE SEQUENCE [LARGE SCALE GENOMIC DNA]</scope>
    <source>
        <strain evidence="3">cv. BTx623</strain>
    </source>
</reference>
<feature type="compositionally biased region" description="Basic residues" evidence="1">
    <location>
        <begin position="10"/>
        <end position="29"/>
    </location>
</feature>
<dbReference type="EMBL" id="CM000763">
    <property type="protein sequence ID" value="OQU85042.1"/>
    <property type="molecule type" value="Genomic_DNA"/>
</dbReference>
<evidence type="ECO:0000313" key="3">
    <source>
        <dbReference type="Proteomes" id="UP000000768"/>
    </source>
</evidence>
<dbReference type="Proteomes" id="UP000000768">
    <property type="component" value="Chromosome 4"/>
</dbReference>
<dbReference type="Gramene" id="OQU85042">
    <property type="protein sequence ID" value="OQU85042"/>
    <property type="gene ID" value="SORBI_3004G162800"/>
</dbReference>
<organism evidence="2 3">
    <name type="scientific">Sorghum bicolor</name>
    <name type="common">Sorghum</name>
    <name type="synonym">Sorghum vulgare</name>
    <dbReference type="NCBI Taxonomy" id="4558"/>
    <lineage>
        <taxon>Eukaryota</taxon>
        <taxon>Viridiplantae</taxon>
        <taxon>Streptophyta</taxon>
        <taxon>Embryophyta</taxon>
        <taxon>Tracheophyta</taxon>
        <taxon>Spermatophyta</taxon>
        <taxon>Magnoliopsida</taxon>
        <taxon>Liliopsida</taxon>
        <taxon>Poales</taxon>
        <taxon>Poaceae</taxon>
        <taxon>PACMAD clade</taxon>
        <taxon>Panicoideae</taxon>
        <taxon>Andropogonodae</taxon>
        <taxon>Andropogoneae</taxon>
        <taxon>Sorghinae</taxon>
        <taxon>Sorghum</taxon>
    </lineage>
</organism>
<keyword evidence="3" id="KW-1185">Reference proteome</keyword>
<evidence type="ECO:0000313" key="2">
    <source>
        <dbReference type="EMBL" id="OQU85042.1"/>
    </source>
</evidence>
<feature type="compositionally biased region" description="Basic residues" evidence="1">
    <location>
        <begin position="77"/>
        <end position="87"/>
    </location>
</feature>
<name>A0A1Z5RMR6_SORBI</name>
<accession>A0A1Z5RMR6</accession>